<sequence>MLTSGMAVLCWPMLCAVSSLPAVDSCLAIVELSPAFTTPHPPPSSLPTATTATKASPVVAVGALPSSTLLVRHIGRVGLLQDQLHPGRVGVVVEEKDSVLLFGLRLCRDELQGLHTLLVWGLAGDVGVGGVESLLVFFCIALGHALGLENLDHMVSKKDHGFGVAWTTMAESIALLARAGQWWCFDGAEETLGLEAELDIEDECKVMLPGFVEPVEVTLCKEDAGVILRGHGWHSRLFTRWDVIDDLRVGERTGIFYPDNLVQMSSATPDLLSFSFSSFLPR</sequence>
<reference evidence="3" key="1">
    <citation type="journal article" date="2018" name="Nat. Microbiol.">
        <title>Leveraging single-cell genomics to expand the fungal tree of life.</title>
        <authorList>
            <person name="Ahrendt S.R."/>
            <person name="Quandt C.A."/>
            <person name="Ciobanu D."/>
            <person name="Clum A."/>
            <person name="Salamov A."/>
            <person name="Andreopoulos B."/>
            <person name="Cheng J.F."/>
            <person name="Woyke T."/>
            <person name="Pelin A."/>
            <person name="Henrissat B."/>
            <person name="Reynolds N.K."/>
            <person name="Benny G.L."/>
            <person name="Smith M.E."/>
            <person name="James T.Y."/>
            <person name="Grigoriev I.V."/>
        </authorList>
    </citation>
    <scope>NUCLEOTIDE SEQUENCE [LARGE SCALE GENOMIC DNA]</scope>
</reference>
<dbReference type="EMBL" id="KZ994053">
    <property type="protein sequence ID" value="RKO93976.1"/>
    <property type="molecule type" value="Genomic_DNA"/>
</dbReference>
<keyword evidence="3" id="KW-1185">Reference proteome</keyword>
<proteinExistence type="predicted"/>
<dbReference type="AlphaFoldDB" id="A0A4P9WSI6"/>
<accession>A0A4P9WSI6</accession>
<feature type="signal peptide" evidence="1">
    <location>
        <begin position="1"/>
        <end position="28"/>
    </location>
</feature>
<name>A0A4P9WSI6_9FUNG</name>
<evidence type="ECO:0008006" key="4">
    <source>
        <dbReference type="Google" id="ProtNLM"/>
    </source>
</evidence>
<evidence type="ECO:0000313" key="2">
    <source>
        <dbReference type="EMBL" id="RKO93976.1"/>
    </source>
</evidence>
<gene>
    <name evidence="2" type="ORF">BDK51DRAFT_29195</name>
</gene>
<dbReference type="Proteomes" id="UP000269721">
    <property type="component" value="Unassembled WGS sequence"/>
</dbReference>
<evidence type="ECO:0000256" key="1">
    <source>
        <dbReference type="SAM" id="SignalP"/>
    </source>
</evidence>
<protein>
    <recommendedName>
        <fullName evidence="4">Secreted protein</fullName>
    </recommendedName>
</protein>
<feature type="chain" id="PRO_5021008267" description="Secreted protein" evidence="1">
    <location>
        <begin position="29"/>
        <end position="282"/>
    </location>
</feature>
<organism evidence="2 3">
    <name type="scientific">Blyttiomyces helicus</name>
    <dbReference type="NCBI Taxonomy" id="388810"/>
    <lineage>
        <taxon>Eukaryota</taxon>
        <taxon>Fungi</taxon>
        <taxon>Fungi incertae sedis</taxon>
        <taxon>Chytridiomycota</taxon>
        <taxon>Chytridiomycota incertae sedis</taxon>
        <taxon>Chytridiomycetes</taxon>
        <taxon>Chytridiomycetes incertae sedis</taxon>
        <taxon>Blyttiomyces</taxon>
    </lineage>
</organism>
<evidence type="ECO:0000313" key="3">
    <source>
        <dbReference type="Proteomes" id="UP000269721"/>
    </source>
</evidence>
<keyword evidence="1" id="KW-0732">Signal</keyword>